<evidence type="ECO:0000256" key="5">
    <source>
        <dbReference type="SAM" id="Coils"/>
    </source>
</evidence>
<dbReference type="Pfam" id="PF01339">
    <property type="entry name" value="CheB_methylest"/>
    <property type="match status" value="1"/>
</dbReference>
<dbReference type="InterPro" id="IPR000673">
    <property type="entry name" value="Sig_transdc_resp-reg_Me-estase"/>
</dbReference>
<reference evidence="8" key="1">
    <citation type="journal article" date="2019" name="Int. J. Syst. Evol. Microbiol.">
        <title>The Global Catalogue of Microorganisms (GCM) 10K type strain sequencing project: providing services to taxonomists for standard genome sequencing and annotation.</title>
        <authorList>
            <consortium name="The Broad Institute Genomics Platform"/>
            <consortium name="The Broad Institute Genome Sequencing Center for Infectious Disease"/>
            <person name="Wu L."/>
            <person name="Ma J."/>
        </authorList>
    </citation>
    <scope>NUCLEOTIDE SEQUENCE [LARGE SCALE GENOMIC DNA]</scope>
    <source>
        <strain evidence="8">CCUG 49560</strain>
    </source>
</reference>
<feature type="active site" evidence="4">
    <location>
        <position position="42"/>
    </location>
</feature>
<evidence type="ECO:0000259" key="6">
    <source>
        <dbReference type="PROSITE" id="PS50122"/>
    </source>
</evidence>
<evidence type="ECO:0000256" key="4">
    <source>
        <dbReference type="PROSITE-ProRule" id="PRU00050"/>
    </source>
</evidence>
<dbReference type="SUPFAM" id="SSF52738">
    <property type="entry name" value="Methylesterase CheB, C-terminal domain"/>
    <property type="match status" value="1"/>
</dbReference>
<protein>
    <recommendedName>
        <fullName evidence="2">protein-glutamate methylesterase</fullName>
        <ecNumber evidence="2">3.1.1.61</ecNumber>
    </recommendedName>
</protein>
<evidence type="ECO:0000256" key="3">
    <source>
        <dbReference type="ARBA" id="ARBA00048267"/>
    </source>
</evidence>
<keyword evidence="8" id="KW-1185">Reference proteome</keyword>
<dbReference type="EMBL" id="JBHSFN010000034">
    <property type="protein sequence ID" value="MFC4591575.1"/>
    <property type="molecule type" value="Genomic_DNA"/>
</dbReference>
<evidence type="ECO:0000256" key="1">
    <source>
        <dbReference type="ARBA" id="ARBA00022801"/>
    </source>
</evidence>
<dbReference type="InterPro" id="IPR035909">
    <property type="entry name" value="CheB_C"/>
</dbReference>
<organism evidence="7 8">
    <name type="scientific">Sphaerisporangium corydalis</name>
    <dbReference type="NCBI Taxonomy" id="1441875"/>
    <lineage>
        <taxon>Bacteria</taxon>
        <taxon>Bacillati</taxon>
        <taxon>Actinomycetota</taxon>
        <taxon>Actinomycetes</taxon>
        <taxon>Streptosporangiales</taxon>
        <taxon>Streptosporangiaceae</taxon>
        <taxon>Sphaerisporangium</taxon>
    </lineage>
</organism>
<proteinExistence type="predicted"/>
<gene>
    <name evidence="7" type="ORF">ACFO8L_36165</name>
</gene>
<dbReference type="PANTHER" id="PTHR42872">
    <property type="entry name" value="PROTEIN-GLUTAMATE METHYLESTERASE/PROTEIN-GLUTAMINE GLUTAMINASE"/>
    <property type="match status" value="1"/>
</dbReference>
<comment type="catalytic activity">
    <reaction evidence="3">
        <text>[protein]-L-glutamate 5-O-methyl ester + H2O = L-glutamyl-[protein] + methanol + H(+)</text>
        <dbReference type="Rhea" id="RHEA:23236"/>
        <dbReference type="Rhea" id="RHEA-COMP:10208"/>
        <dbReference type="Rhea" id="RHEA-COMP:10311"/>
        <dbReference type="ChEBI" id="CHEBI:15377"/>
        <dbReference type="ChEBI" id="CHEBI:15378"/>
        <dbReference type="ChEBI" id="CHEBI:17790"/>
        <dbReference type="ChEBI" id="CHEBI:29973"/>
        <dbReference type="ChEBI" id="CHEBI:82795"/>
        <dbReference type="EC" id="3.1.1.61"/>
    </reaction>
</comment>
<feature type="coiled-coil region" evidence="5">
    <location>
        <begin position="275"/>
        <end position="302"/>
    </location>
</feature>
<accession>A0ABV9ET57</accession>
<sequence length="335" mass="36222">MADPHARDLVVVAASAGGVEALRDLLARLPADLAASVLIVLHVPARGSGALAGILDRAGPLEAAVATDGERLRHGRVYVAPPDHHLLVQAEAVRLSRGPRHNGHRPAADPLFLSAALYGGPRTLSVVLSGTLDDGARGCAAVERHGGLVAVQDPEESAFDGMPRAAIAASVSPEVLTLKQIAEWIVLRGQGRTGEASMRDPEVEREVSLFLNQGRIEAPEGTLSGFSCPECGGPIYETQTRSDPRYECRVGHGWSAESMVVSQSEAVERALWVAILRLEERLRLLERMIRKAREQNRKYSFQRMVEEAEQTGQALETMRMLQSRISLADPGVFFP</sequence>
<keyword evidence="5" id="KW-0175">Coiled coil</keyword>
<dbReference type="PANTHER" id="PTHR42872:SF6">
    <property type="entry name" value="PROTEIN-GLUTAMATE METHYLESTERASE_PROTEIN-GLUTAMINE GLUTAMINASE"/>
    <property type="match status" value="1"/>
</dbReference>
<name>A0ABV9ET57_9ACTN</name>
<keyword evidence="1 4" id="KW-0378">Hydrolase</keyword>
<dbReference type="Proteomes" id="UP001595891">
    <property type="component" value="Unassembled WGS sequence"/>
</dbReference>
<dbReference type="InterPro" id="IPR011247">
    <property type="entry name" value="Chemotax_prot-Glu_Me-esterase"/>
</dbReference>
<dbReference type="RefSeq" id="WP_262846948.1">
    <property type="nucleotide sequence ID" value="NZ_JANZYP010000054.1"/>
</dbReference>
<dbReference type="PROSITE" id="PS50122">
    <property type="entry name" value="CHEB"/>
    <property type="match status" value="1"/>
</dbReference>
<evidence type="ECO:0000313" key="8">
    <source>
        <dbReference type="Proteomes" id="UP001595891"/>
    </source>
</evidence>
<evidence type="ECO:0000256" key="2">
    <source>
        <dbReference type="ARBA" id="ARBA00039140"/>
    </source>
</evidence>
<keyword evidence="4" id="KW-0145">Chemotaxis</keyword>
<dbReference type="EC" id="3.1.1.61" evidence="2"/>
<feature type="domain" description="CheB-type methylesterase" evidence="6">
    <location>
        <begin position="4"/>
        <end position="186"/>
    </location>
</feature>
<comment type="caution">
    <text evidence="7">The sequence shown here is derived from an EMBL/GenBank/DDBJ whole genome shotgun (WGS) entry which is preliminary data.</text>
</comment>
<evidence type="ECO:0000313" key="7">
    <source>
        <dbReference type="EMBL" id="MFC4591575.1"/>
    </source>
</evidence>
<dbReference type="Gene3D" id="3.40.50.180">
    <property type="entry name" value="Methylesterase CheB, C-terminal domain"/>
    <property type="match status" value="1"/>
</dbReference>
<dbReference type="PIRSF" id="PIRSF036461">
    <property type="entry name" value="Chmtx_methlestr"/>
    <property type="match status" value="1"/>
</dbReference>
<feature type="active site" evidence="4">
    <location>
        <position position="15"/>
    </location>
</feature>
<dbReference type="CDD" id="cd16433">
    <property type="entry name" value="CheB"/>
    <property type="match status" value="1"/>
</dbReference>
<feature type="active site" evidence="4">
    <location>
        <position position="134"/>
    </location>
</feature>